<evidence type="ECO:0000256" key="2">
    <source>
        <dbReference type="ARBA" id="ARBA00007362"/>
    </source>
</evidence>
<dbReference type="AlphaFoldDB" id="A0A9D2GUX6"/>
<keyword evidence="5 8" id="KW-0812">Transmembrane</keyword>
<evidence type="ECO:0000313" key="11">
    <source>
        <dbReference type="Proteomes" id="UP000824176"/>
    </source>
</evidence>
<comment type="subcellular location">
    <subcellularLocation>
        <location evidence="1">Cell membrane</location>
        <topology evidence="1">Multi-pass membrane protein</topology>
    </subcellularLocation>
</comment>
<evidence type="ECO:0000256" key="7">
    <source>
        <dbReference type="ARBA" id="ARBA00023136"/>
    </source>
</evidence>
<dbReference type="NCBIfam" id="TIGR00688">
    <property type="entry name" value="rarD"/>
    <property type="match status" value="1"/>
</dbReference>
<evidence type="ECO:0000259" key="9">
    <source>
        <dbReference type="Pfam" id="PF00892"/>
    </source>
</evidence>
<feature type="transmembrane region" description="Helical" evidence="8">
    <location>
        <begin position="208"/>
        <end position="228"/>
    </location>
</feature>
<dbReference type="EMBL" id="DXAQ01000107">
    <property type="protein sequence ID" value="HIZ89686.1"/>
    <property type="molecule type" value="Genomic_DNA"/>
</dbReference>
<evidence type="ECO:0000256" key="3">
    <source>
        <dbReference type="ARBA" id="ARBA00022448"/>
    </source>
</evidence>
<feature type="transmembrane region" description="Helical" evidence="8">
    <location>
        <begin position="74"/>
        <end position="93"/>
    </location>
</feature>
<evidence type="ECO:0000313" key="10">
    <source>
        <dbReference type="EMBL" id="HIZ89686.1"/>
    </source>
</evidence>
<keyword evidence="3" id="KW-0813">Transport</keyword>
<dbReference type="InterPro" id="IPR037185">
    <property type="entry name" value="EmrE-like"/>
</dbReference>
<evidence type="ECO:0000256" key="8">
    <source>
        <dbReference type="SAM" id="Phobius"/>
    </source>
</evidence>
<feature type="transmembrane region" description="Helical" evidence="8">
    <location>
        <begin position="265"/>
        <end position="287"/>
    </location>
</feature>
<feature type="domain" description="EamA" evidence="9">
    <location>
        <begin position="7"/>
        <end position="142"/>
    </location>
</feature>
<dbReference type="InterPro" id="IPR000620">
    <property type="entry name" value="EamA_dom"/>
</dbReference>
<keyword evidence="7 8" id="KW-0472">Membrane</keyword>
<accession>A0A9D2GUX6</accession>
<gene>
    <name evidence="10" type="primary">rarD</name>
    <name evidence="10" type="ORF">H9804_07055</name>
</gene>
<organism evidence="10 11">
    <name type="scientific">Candidatus Mucispirillum faecigallinarum</name>
    <dbReference type="NCBI Taxonomy" id="2838699"/>
    <lineage>
        <taxon>Bacteria</taxon>
        <taxon>Pseudomonadati</taxon>
        <taxon>Deferribacterota</taxon>
        <taxon>Deferribacteres</taxon>
        <taxon>Deferribacterales</taxon>
        <taxon>Mucispirillaceae</taxon>
        <taxon>Mucispirillum</taxon>
    </lineage>
</organism>
<evidence type="ECO:0000256" key="1">
    <source>
        <dbReference type="ARBA" id="ARBA00004651"/>
    </source>
</evidence>
<protein>
    <submittedName>
        <fullName evidence="10">EamA family transporter RarD</fullName>
    </submittedName>
</protein>
<feature type="transmembrane region" description="Helical" evidence="8">
    <location>
        <begin position="37"/>
        <end position="54"/>
    </location>
</feature>
<feature type="transmembrane region" description="Helical" evidence="8">
    <location>
        <begin position="105"/>
        <end position="122"/>
    </location>
</feature>
<feature type="transmembrane region" description="Helical" evidence="8">
    <location>
        <begin position="129"/>
        <end position="145"/>
    </location>
</feature>
<keyword evidence="6 8" id="KW-1133">Transmembrane helix</keyword>
<proteinExistence type="inferred from homology"/>
<evidence type="ECO:0000256" key="4">
    <source>
        <dbReference type="ARBA" id="ARBA00022475"/>
    </source>
</evidence>
<name>A0A9D2GUX6_9BACT</name>
<reference evidence="10" key="1">
    <citation type="journal article" date="2021" name="PeerJ">
        <title>Extensive microbial diversity within the chicken gut microbiome revealed by metagenomics and culture.</title>
        <authorList>
            <person name="Gilroy R."/>
            <person name="Ravi A."/>
            <person name="Getino M."/>
            <person name="Pursley I."/>
            <person name="Horton D.L."/>
            <person name="Alikhan N.F."/>
            <person name="Baker D."/>
            <person name="Gharbi K."/>
            <person name="Hall N."/>
            <person name="Watson M."/>
            <person name="Adriaenssens E.M."/>
            <person name="Foster-Nyarko E."/>
            <person name="Jarju S."/>
            <person name="Secka A."/>
            <person name="Antonio M."/>
            <person name="Oren A."/>
            <person name="Chaudhuri R.R."/>
            <person name="La Ragione R."/>
            <person name="Hildebrand F."/>
            <person name="Pallen M.J."/>
        </authorList>
    </citation>
    <scope>NUCLEOTIDE SEQUENCE</scope>
    <source>
        <strain evidence="10">ChiW4-1371</strain>
    </source>
</reference>
<dbReference type="InterPro" id="IPR004626">
    <property type="entry name" value="RarD"/>
</dbReference>
<feature type="transmembrane region" description="Helical" evidence="8">
    <location>
        <begin position="176"/>
        <end position="196"/>
    </location>
</feature>
<feature type="transmembrane region" description="Helical" evidence="8">
    <location>
        <begin position="7"/>
        <end position="25"/>
    </location>
</feature>
<dbReference type="Proteomes" id="UP000824176">
    <property type="component" value="Unassembled WGS sequence"/>
</dbReference>
<evidence type="ECO:0000256" key="6">
    <source>
        <dbReference type="ARBA" id="ARBA00022989"/>
    </source>
</evidence>
<feature type="transmembrane region" description="Helical" evidence="8">
    <location>
        <begin position="240"/>
        <end position="259"/>
    </location>
</feature>
<dbReference type="Pfam" id="PF00892">
    <property type="entry name" value="EamA"/>
    <property type="match status" value="1"/>
</dbReference>
<sequence length="299" mass="33083">MDKKTFAFIVAFFSFLIWGALVIYWHQLSSVNPLEVVAHRAIWSLVFTAILILVTKKAGEVIHILKNPRNILPLILSSILIAGNWGLFIWAVANDKIIESSMGNYITPLLNVAASAVIFKVVLNKYQKLSVLLAFAGVVYMIIVYGKVPYIAIFFAVTFCTYGIIKKLVPASALTGLFVETLIISVPSVIYVLYLISNGESAVLKGDALISFLLICGGIVTTLPLLGFSYSAKILHLSTLGILQYITPTIAFLLGVFVYHEYFSANMLITFILIWTGLIIYSTDGIFQLKKMKKGRIDN</sequence>
<keyword evidence="4" id="KW-1003">Cell membrane</keyword>
<comment type="caution">
    <text evidence="10">The sequence shown here is derived from an EMBL/GenBank/DDBJ whole genome shotgun (WGS) entry which is preliminary data.</text>
</comment>
<reference evidence="10" key="2">
    <citation type="submission" date="2021-04" db="EMBL/GenBank/DDBJ databases">
        <authorList>
            <person name="Gilroy R."/>
        </authorList>
    </citation>
    <scope>NUCLEOTIDE SEQUENCE</scope>
    <source>
        <strain evidence="10">ChiW4-1371</strain>
    </source>
</reference>
<dbReference type="GO" id="GO:0005886">
    <property type="term" value="C:plasma membrane"/>
    <property type="evidence" value="ECO:0007669"/>
    <property type="project" value="UniProtKB-SubCell"/>
</dbReference>
<comment type="similarity">
    <text evidence="2">Belongs to the EamA transporter family.</text>
</comment>
<dbReference type="SUPFAM" id="SSF103481">
    <property type="entry name" value="Multidrug resistance efflux transporter EmrE"/>
    <property type="match status" value="2"/>
</dbReference>
<evidence type="ECO:0000256" key="5">
    <source>
        <dbReference type="ARBA" id="ARBA00022692"/>
    </source>
</evidence>